<keyword evidence="3 5" id="KW-1133">Transmembrane helix</keyword>
<feature type="domain" description="ABC transmembrane type-2" evidence="6">
    <location>
        <begin position="16"/>
        <end position="239"/>
    </location>
</feature>
<dbReference type="InterPro" id="IPR051784">
    <property type="entry name" value="Nod_factor_ABC_transporter"/>
</dbReference>
<dbReference type="PANTHER" id="PTHR43229:SF2">
    <property type="entry name" value="NODULATION PROTEIN J"/>
    <property type="match status" value="1"/>
</dbReference>
<sequence length="252" mass="26756">MRVLYVGMWAQFLQMSRAPLLIIFNVLTPIIYATIAMYLYGPGQPDKLLQASVGAGLMGVWSSVLFGAGGAIQNKRWSGMLEPIITAPTPFSAVLLSISLATSVVGMYAMVATVFWGAVFFAIPLAFPSLPVFLAATAVCVLSMGMMGLLLASTFVFMRNANALANTLDHPIWLLSGMLVPITTLPSWLQPVTWALPTTWGAAAVHGSVRGTAVGGEIAGTLVIGLAYVLLSLLALRRVEMLARERATLALA</sequence>
<dbReference type="PANTHER" id="PTHR43229">
    <property type="entry name" value="NODULATION PROTEIN J"/>
    <property type="match status" value="1"/>
</dbReference>
<evidence type="ECO:0000256" key="3">
    <source>
        <dbReference type="ARBA" id="ARBA00022989"/>
    </source>
</evidence>
<dbReference type="Proteomes" id="UP001317259">
    <property type="component" value="Unassembled WGS sequence"/>
</dbReference>
<keyword evidence="5" id="KW-1003">Cell membrane</keyword>
<evidence type="ECO:0000256" key="4">
    <source>
        <dbReference type="ARBA" id="ARBA00023136"/>
    </source>
</evidence>
<organism evidence="7 8">
    <name type="scientific">Actinomadura luzonensis</name>
    <dbReference type="NCBI Taxonomy" id="2805427"/>
    <lineage>
        <taxon>Bacteria</taxon>
        <taxon>Bacillati</taxon>
        <taxon>Actinomycetota</taxon>
        <taxon>Actinomycetes</taxon>
        <taxon>Streptosporangiales</taxon>
        <taxon>Thermomonosporaceae</taxon>
        <taxon>Actinomadura</taxon>
    </lineage>
</organism>
<dbReference type="InterPro" id="IPR047817">
    <property type="entry name" value="ABC2_TM_bact-type"/>
</dbReference>
<evidence type="ECO:0000259" key="6">
    <source>
        <dbReference type="PROSITE" id="PS51012"/>
    </source>
</evidence>
<keyword evidence="2 5" id="KW-0812">Transmembrane</keyword>
<dbReference type="Pfam" id="PF01061">
    <property type="entry name" value="ABC2_membrane"/>
    <property type="match status" value="1"/>
</dbReference>
<comment type="subcellular location">
    <subcellularLocation>
        <location evidence="5">Cell membrane</location>
        <topology evidence="5">Multi-pass membrane protein</topology>
    </subcellularLocation>
    <subcellularLocation>
        <location evidence="1">Membrane</location>
        <topology evidence="1">Multi-pass membrane protein</topology>
    </subcellularLocation>
</comment>
<evidence type="ECO:0000256" key="1">
    <source>
        <dbReference type="ARBA" id="ARBA00004141"/>
    </source>
</evidence>
<proteinExistence type="inferred from homology"/>
<evidence type="ECO:0000313" key="7">
    <source>
        <dbReference type="EMBL" id="MCK2212410.1"/>
    </source>
</evidence>
<dbReference type="RefSeq" id="WP_242377066.1">
    <property type="nucleotide sequence ID" value="NZ_JAKRKC020000001.1"/>
</dbReference>
<feature type="transmembrane region" description="Helical" evidence="5">
    <location>
        <begin position="218"/>
        <end position="236"/>
    </location>
</feature>
<evidence type="ECO:0000313" key="8">
    <source>
        <dbReference type="Proteomes" id="UP001317259"/>
    </source>
</evidence>
<feature type="transmembrane region" description="Helical" evidence="5">
    <location>
        <begin position="132"/>
        <end position="158"/>
    </location>
</feature>
<feature type="transmembrane region" description="Helical" evidence="5">
    <location>
        <begin position="170"/>
        <end position="189"/>
    </location>
</feature>
<keyword evidence="8" id="KW-1185">Reference proteome</keyword>
<keyword evidence="5" id="KW-0813">Transport</keyword>
<dbReference type="InterPro" id="IPR013525">
    <property type="entry name" value="ABC2_TM"/>
</dbReference>
<comment type="similarity">
    <text evidence="5">Belongs to the ABC-2 integral membrane protein family.</text>
</comment>
<feature type="transmembrane region" description="Helical" evidence="5">
    <location>
        <begin position="20"/>
        <end position="41"/>
    </location>
</feature>
<dbReference type="EMBL" id="JAKRKC020000001">
    <property type="protein sequence ID" value="MCK2212410.1"/>
    <property type="molecule type" value="Genomic_DNA"/>
</dbReference>
<dbReference type="PROSITE" id="PS51012">
    <property type="entry name" value="ABC_TM2"/>
    <property type="match status" value="1"/>
</dbReference>
<keyword evidence="4 5" id="KW-0472">Membrane</keyword>
<comment type="caution">
    <text evidence="7">The sequence shown here is derived from an EMBL/GenBank/DDBJ whole genome shotgun (WGS) entry which is preliminary data.</text>
</comment>
<protein>
    <recommendedName>
        <fullName evidence="5">Transport permease protein</fullName>
    </recommendedName>
</protein>
<name>A0ABT0FJC5_9ACTN</name>
<evidence type="ECO:0000256" key="5">
    <source>
        <dbReference type="RuleBase" id="RU361157"/>
    </source>
</evidence>
<gene>
    <name evidence="7" type="ORF">MF672_001135</name>
</gene>
<reference evidence="7 8" key="1">
    <citation type="submission" date="2022-04" db="EMBL/GenBank/DDBJ databases">
        <title>Genome draft of Actinomadura sp. ATCC 31491.</title>
        <authorList>
            <person name="Shi X."/>
            <person name="Du Y."/>
        </authorList>
    </citation>
    <scope>NUCLEOTIDE SEQUENCE [LARGE SCALE GENOMIC DNA]</scope>
    <source>
        <strain evidence="7 8">ATCC 31491</strain>
    </source>
</reference>
<feature type="transmembrane region" description="Helical" evidence="5">
    <location>
        <begin position="93"/>
        <end position="126"/>
    </location>
</feature>
<feature type="transmembrane region" description="Helical" evidence="5">
    <location>
        <begin position="53"/>
        <end position="72"/>
    </location>
</feature>
<accession>A0ABT0FJC5</accession>
<evidence type="ECO:0000256" key="2">
    <source>
        <dbReference type="ARBA" id="ARBA00022692"/>
    </source>
</evidence>